<evidence type="ECO:0000259" key="2">
    <source>
        <dbReference type="PROSITE" id="PS50921"/>
    </source>
</evidence>
<dbReference type="SMART" id="SM01012">
    <property type="entry name" value="ANTAR"/>
    <property type="match status" value="1"/>
</dbReference>
<name>A0A4P6WVK8_HYDPS</name>
<feature type="domain" description="ANTAR" evidence="2">
    <location>
        <begin position="355"/>
        <end position="416"/>
    </location>
</feature>
<proteinExistence type="predicted"/>
<sequence>MKSAFCFLIAAKRCEIAGLQQLALTSALVNATGRFIHALQRERGLSNLYLASQGQHWADERLAQVACCDELQAEVRAAFDTLDTETPRAGNGARLFSRIAYVLQGLDALPLLRLRVQTQVWSAARATAGYIRLINGLLAVVFEAADSASDPDISRRLVALFNFIQGKEFAGQERATGSALFAAGCAQADGQQRLLHLIDSQERCLQVFADFASEPLREAWAAVQRHDTQASLERLRRILATSLPGGPLDTGLSQIWFDACTARMDTMKTVEDALAAELEALCHQRLAAATRDLADFQKWQRAESLGEDLPEHGDFFDEGQAAPAPPVNLGHPVQAYGPQVERSILELVHEQAQRLQQMGDELDMVRASLNERKIVERAKGLLMAHRQLSEHEAHKTLRQMAMNQNRRLVDVAQAVLAMAEILPPGLR</sequence>
<dbReference type="InterPro" id="IPR011006">
    <property type="entry name" value="CheY-like_superfamily"/>
</dbReference>
<gene>
    <name evidence="3" type="primary">nasR</name>
    <name evidence="3" type="ORF">HPF_07335</name>
</gene>
<dbReference type="Proteomes" id="UP000293912">
    <property type="component" value="Chromosome"/>
</dbReference>
<dbReference type="PROSITE" id="PS50906">
    <property type="entry name" value="NIT"/>
    <property type="match status" value="1"/>
</dbReference>
<feature type="domain" description="NIT" evidence="1">
    <location>
        <begin position="30"/>
        <end position="285"/>
    </location>
</feature>
<dbReference type="EMBL" id="CP037867">
    <property type="protein sequence ID" value="QBM27490.1"/>
    <property type="molecule type" value="Genomic_DNA"/>
</dbReference>
<dbReference type="InterPro" id="IPR010910">
    <property type="entry name" value="Nitrate/nitrite_sensing_bac"/>
</dbReference>
<protein>
    <submittedName>
        <fullName evidence="3">Nitrate regulatory protein</fullName>
    </submittedName>
</protein>
<organism evidence="3 4">
    <name type="scientific">Hydrogenophaga pseudoflava</name>
    <name type="common">Pseudomonas carboxydoflava</name>
    <dbReference type="NCBI Taxonomy" id="47421"/>
    <lineage>
        <taxon>Bacteria</taxon>
        <taxon>Pseudomonadati</taxon>
        <taxon>Pseudomonadota</taxon>
        <taxon>Betaproteobacteria</taxon>
        <taxon>Burkholderiales</taxon>
        <taxon>Comamonadaceae</taxon>
        <taxon>Hydrogenophaga</taxon>
    </lineage>
</organism>
<dbReference type="InterPro" id="IPR013587">
    <property type="entry name" value="Nitrate/nitrite_sensing"/>
</dbReference>
<evidence type="ECO:0000313" key="4">
    <source>
        <dbReference type="Proteomes" id="UP000293912"/>
    </source>
</evidence>
<dbReference type="SUPFAM" id="SSF52172">
    <property type="entry name" value="CheY-like"/>
    <property type="match status" value="1"/>
</dbReference>
<dbReference type="PROSITE" id="PS50921">
    <property type="entry name" value="ANTAR"/>
    <property type="match status" value="1"/>
</dbReference>
<reference evidence="3 4" key="1">
    <citation type="submission" date="2019-03" db="EMBL/GenBank/DDBJ databases">
        <authorList>
            <person name="Sebastian G."/>
            <person name="Baumann P."/>
            <person name="Ruckert C."/>
            <person name="Kalinowski J."/>
            <person name="Nebel B."/>
            <person name="Takors R."/>
            <person name="Blombach B."/>
        </authorList>
    </citation>
    <scope>NUCLEOTIDE SEQUENCE [LARGE SCALE GENOMIC DNA]</scope>
    <source>
        <strain evidence="3 4">DSM 1084</strain>
    </source>
</reference>
<dbReference type="RefSeq" id="WP_066149972.1">
    <property type="nucleotide sequence ID" value="NZ_CP037867.1"/>
</dbReference>
<keyword evidence="4" id="KW-1185">Reference proteome</keyword>
<evidence type="ECO:0000313" key="3">
    <source>
        <dbReference type="EMBL" id="QBM27490.1"/>
    </source>
</evidence>
<dbReference type="AlphaFoldDB" id="A0A4P6WVK8"/>
<dbReference type="Pfam" id="PF03861">
    <property type="entry name" value="ANTAR"/>
    <property type="match status" value="1"/>
</dbReference>
<dbReference type="InterPro" id="IPR036388">
    <property type="entry name" value="WH-like_DNA-bd_sf"/>
</dbReference>
<evidence type="ECO:0000259" key="1">
    <source>
        <dbReference type="PROSITE" id="PS50906"/>
    </source>
</evidence>
<dbReference type="InterPro" id="IPR005561">
    <property type="entry name" value="ANTAR"/>
</dbReference>
<dbReference type="Gene3D" id="1.10.10.10">
    <property type="entry name" value="Winged helix-like DNA-binding domain superfamily/Winged helix DNA-binding domain"/>
    <property type="match status" value="1"/>
</dbReference>
<dbReference type="Pfam" id="PF08376">
    <property type="entry name" value="NIT"/>
    <property type="match status" value="1"/>
</dbReference>
<dbReference type="KEGG" id="hpse:HPF_07335"/>
<dbReference type="GO" id="GO:0003723">
    <property type="term" value="F:RNA binding"/>
    <property type="evidence" value="ECO:0007669"/>
    <property type="project" value="InterPro"/>
</dbReference>
<accession>A0A4P6WVK8</accession>